<dbReference type="SUPFAM" id="SSF103657">
    <property type="entry name" value="BAR/IMD domain-like"/>
    <property type="match status" value="1"/>
</dbReference>
<dbReference type="AlphaFoldDB" id="A0A7L3FMV0"/>
<feature type="compositionally biased region" description="Low complexity" evidence="1">
    <location>
        <begin position="488"/>
        <end position="502"/>
    </location>
</feature>
<evidence type="ECO:0000313" key="5">
    <source>
        <dbReference type="Proteomes" id="UP000557426"/>
    </source>
</evidence>
<name>A0A7L3FMV0_9GRUI</name>
<dbReference type="InterPro" id="IPR003124">
    <property type="entry name" value="WH2_dom"/>
</dbReference>
<dbReference type="GO" id="GO:0032233">
    <property type="term" value="P:positive regulation of actin filament bundle assembly"/>
    <property type="evidence" value="ECO:0007669"/>
    <property type="project" value="TreeGrafter"/>
</dbReference>
<dbReference type="GO" id="GO:0034334">
    <property type="term" value="P:adherens junction maintenance"/>
    <property type="evidence" value="ECO:0007669"/>
    <property type="project" value="TreeGrafter"/>
</dbReference>
<dbReference type="InterPro" id="IPR027267">
    <property type="entry name" value="AH/BAR_dom_sf"/>
</dbReference>
<dbReference type="Gene3D" id="1.20.1270.60">
    <property type="entry name" value="Arfaptin homology (AH) domain/BAR domain"/>
    <property type="match status" value="1"/>
</dbReference>
<dbReference type="InterPro" id="IPR030127">
    <property type="entry name" value="MTSS1/MTSS2"/>
</dbReference>
<evidence type="ECO:0000259" key="2">
    <source>
        <dbReference type="PROSITE" id="PS51082"/>
    </source>
</evidence>
<feature type="compositionally biased region" description="Low complexity" evidence="1">
    <location>
        <begin position="186"/>
        <end position="236"/>
    </location>
</feature>
<reference evidence="4 5" key="1">
    <citation type="submission" date="2019-09" db="EMBL/GenBank/DDBJ databases">
        <title>Bird 10,000 Genomes (B10K) Project - Family phase.</title>
        <authorList>
            <person name="Zhang G."/>
        </authorList>
    </citation>
    <scope>NUCLEOTIDE SEQUENCE [LARGE SCALE GENOMIC DNA]</scope>
    <source>
        <strain evidence="4">B10K-DU-011-47</strain>
        <tissue evidence="4">Mixed tissue sample</tissue>
    </source>
</reference>
<evidence type="ECO:0000313" key="4">
    <source>
        <dbReference type="EMBL" id="NXT81229.1"/>
    </source>
</evidence>
<feature type="non-terminal residue" evidence="4">
    <location>
        <position position="1"/>
    </location>
</feature>
<dbReference type="PROSITE" id="PS51082">
    <property type="entry name" value="WH2"/>
    <property type="match status" value="1"/>
</dbReference>
<feature type="compositionally biased region" description="Polar residues" evidence="1">
    <location>
        <begin position="536"/>
        <end position="550"/>
    </location>
</feature>
<dbReference type="GO" id="GO:0009898">
    <property type="term" value="C:cytoplasmic side of plasma membrane"/>
    <property type="evidence" value="ECO:0007669"/>
    <property type="project" value="TreeGrafter"/>
</dbReference>
<accession>A0A7L3FMV0</accession>
<dbReference type="GO" id="GO:0005543">
    <property type="term" value="F:phospholipid binding"/>
    <property type="evidence" value="ECO:0007669"/>
    <property type="project" value="TreeGrafter"/>
</dbReference>
<feature type="region of interest" description="Disordered" evidence="1">
    <location>
        <begin position="71"/>
        <end position="90"/>
    </location>
</feature>
<dbReference type="Pfam" id="PF08397">
    <property type="entry name" value="IMD"/>
    <property type="match status" value="1"/>
</dbReference>
<gene>
    <name evidence="4" type="primary">Mtss1</name>
    <name evidence="4" type="ORF">ZAPATR_R04631</name>
</gene>
<dbReference type="Pfam" id="PF02205">
    <property type="entry name" value="WH2"/>
    <property type="match status" value="1"/>
</dbReference>
<feature type="domain" description="IMD" evidence="3">
    <location>
        <begin position="1"/>
        <end position="181"/>
    </location>
</feature>
<organism evidence="4 5">
    <name type="scientific">Zapornia atra</name>
    <name type="common">Henderson crake</name>
    <dbReference type="NCBI Taxonomy" id="2585822"/>
    <lineage>
        <taxon>Eukaryota</taxon>
        <taxon>Metazoa</taxon>
        <taxon>Chordata</taxon>
        <taxon>Craniata</taxon>
        <taxon>Vertebrata</taxon>
        <taxon>Euteleostomi</taxon>
        <taxon>Archelosauria</taxon>
        <taxon>Archosauria</taxon>
        <taxon>Dinosauria</taxon>
        <taxon>Saurischia</taxon>
        <taxon>Theropoda</taxon>
        <taxon>Coelurosauria</taxon>
        <taxon>Aves</taxon>
        <taxon>Neognathae</taxon>
        <taxon>Neoaves</taxon>
        <taxon>Gruiformes</taxon>
        <taxon>Rallidae</taxon>
        <taxon>Zapornia</taxon>
    </lineage>
</organism>
<feature type="compositionally biased region" description="Polar residues" evidence="1">
    <location>
        <begin position="246"/>
        <end position="266"/>
    </location>
</feature>
<dbReference type="Proteomes" id="UP000557426">
    <property type="component" value="Unassembled WGS sequence"/>
</dbReference>
<dbReference type="EMBL" id="VZTU01022000">
    <property type="protein sequence ID" value="NXT81229.1"/>
    <property type="molecule type" value="Genomic_DNA"/>
</dbReference>
<feature type="region of interest" description="Disordered" evidence="1">
    <location>
        <begin position="470"/>
        <end position="633"/>
    </location>
</feature>
<feature type="region of interest" description="Disordered" evidence="1">
    <location>
        <begin position="417"/>
        <end position="441"/>
    </location>
</feature>
<dbReference type="InterPro" id="IPR013606">
    <property type="entry name" value="I-BAR_dom"/>
</dbReference>
<proteinExistence type="predicted"/>
<dbReference type="PROSITE" id="PS51338">
    <property type="entry name" value="IMD"/>
    <property type="match status" value="1"/>
</dbReference>
<protein>
    <submittedName>
        <fullName evidence="4">MTSS1 protein</fullName>
    </submittedName>
</protein>
<feature type="non-terminal residue" evidence="4">
    <location>
        <position position="633"/>
    </location>
</feature>
<evidence type="ECO:0000256" key="1">
    <source>
        <dbReference type="SAM" id="MobiDB-lite"/>
    </source>
</evidence>
<keyword evidence="5" id="KW-1185">Reference proteome</keyword>
<feature type="region of interest" description="Disordered" evidence="1">
    <location>
        <begin position="186"/>
        <end position="277"/>
    </location>
</feature>
<feature type="domain" description="WH2" evidence="2">
    <location>
        <begin position="605"/>
        <end position="622"/>
    </location>
</feature>
<sequence length="633" mass="68443">GGTREIGSALTRMCMRHRSIESKLRQFSSALIDCLINPLQEQMEEWKKVANQLDKDHAKEYKKARQEIKKKSSDTLKLQKKAKKGRGDIQPQLDSALQDVNDKYLLLEETEKQAVRKALIEERGRFCTFISMLRPVIEEEISMLGEITHLQTISDDLKSLTMDPHKLPSSSEQVILDLKGSDYSWSYQTPPSSPSTTMSRKSSVCSSLNSVNSSDSRSSGSHSHSPSSHYRYRSSNLPQQAPMRLSSVSSHDSGFMSQDAFQSKSPSPMPPEAPNQLSNGFYHCSLSSDPSVASVGAGPFPHFPPVSRAWTRAPSALLPDYVHYYTIGPGMLPSSKIPSWKDWAKPGPYDQPMVNTLQRRKEKREPDLNNGGAQSGPPVAAEEAQRPRSMTVSAATRGEEMEACEELALALTRGLQLDTQRSSRDSLQCSSGYSTQTTTPCCSEDTIPSQGLPTTLGPVIVTPGVATIRRTPSTKPSVRRGTIGGGPIPIKTPVIPVKTPTVPDIPGGLPGALAGTEECPEQSPDSLAAGDGGQGVTSMPSSSWSGQASVNPPPSSQKLSAADEQRQAVPESEGEESDRDGVGTLTPTDQPELDPGELSPGDAPQGEDMLNAIRRGVKLKKTTTNDRSAPRIS</sequence>
<evidence type="ECO:0000259" key="3">
    <source>
        <dbReference type="PROSITE" id="PS51338"/>
    </source>
</evidence>
<dbReference type="CDD" id="cd22060">
    <property type="entry name" value="WH2_MTSS1"/>
    <property type="match status" value="1"/>
</dbReference>
<dbReference type="PANTHER" id="PTHR15708">
    <property type="entry name" value="ACTIN BUNDLING/MISSING IN METASTASIS-RELATED"/>
    <property type="match status" value="1"/>
</dbReference>
<comment type="caution">
    <text evidence="4">The sequence shown here is derived from an EMBL/GenBank/DDBJ whole genome shotgun (WGS) entry which is preliminary data.</text>
</comment>
<feature type="region of interest" description="Disordered" evidence="1">
    <location>
        <begin position="359"/>
        <end position="399"/>
    </location>
</feature>
<dbReference type="GO" id="GO:0003779">
    <property type="term" value="F:actin binding"/>
    <property type="evidence" value="ECO:0007669"/>
    <property type="project" value="InterPro"/>
</dbReference>
<dbReference type="FunFam" id="1.20.1270.60:FF:000066">
    <property type="entry name" value="Metastasis suppressor protein 1"/>
    <property type="match status" value="1"/>
</dbReference>
<dbReference type="GO" id="GO:0007009">
    <property type="term" value="P:plasma membrane organization"/>
    <property type="evidence" value="ECO:0007669"/>
    <property type="project" value="InterPro"/>
</dbReference>
<dbReference type="PANTHER" id="PTHR15708:SF10">
    <property type="entry name" value="PROTEIN MTSS 1"/>
    <property type="match status" value="1"/>
</dbReference>
<dbReference type="GO" id="GO:0015629">
    <property type="term" value="C:actin cytoskeleton"/>
    <property type="evidence" value="ECO:0007669"/>
    <property type="project" value="TreeGrafter"/>
</dbReference>